<sequence>MSNWITNTADAIAHAFTSVFGSTAVKNFLDAEKNILKTALGVIAKDAVTAVQQDVTSPLSEAQWATAAATIAAKAAGEGIVVAGQEIDLLIGLFSAVKVS</sequence>
<evidence type="ECO:0000313" key="1">
    <source>
        <dbReference type="EMBL" id="MBB5066162.1"/>
    </source>
</evidence>
<evidence type="ECO:0000313" key="2">
    <source>
        <dbReference type="Proteomes" id="UP000584867"/>
    </source>
</evidence>
<dbReference type="EMBL" id="JACHIO010000024">
    <property type="protein sequence ID" value="MBB5066162.1"/>
    <property type="molecule type" value="Genomic_DNA"/>
</dbReference>
<dbReference type="AlphaFoldDB" id="A0A7W7ZUT5"/>
<gene>
    <name evidence="1" type="ORF">HDF15_004536</name>
</gene>
<accession>A0A7W7ZUT5</accession>
<name>A0A7W7ZUT5_9BACT</name>
<protein>
    <submittedName>
        <fullName evidence="1">Uncharacterized protein</fullName>
    </submittedName>
</protein>
<dbReference type="RefSeq" id="WP_184259469.1">
    <property type="nucleotide sequence ID" value="NZ_JACHIO010000024.1"/>
</dbReference>
<organism evidence="1 2">
    <name type="scientific">Granulicella mallensis</name>
    <dbReference type="NCBI Taxonomy" id="940614"/>
    <lineage>
        <taxon>Bacteria</taxon>
        <taxon>Pseudomonadati</taxon>
        <taxon>Acidobacteriota</taxon>
        <taxon>Terriglobia</taxon>
        <taxon>Terriglobales</taxon>
        <taxon>Acidobacteriaceae</taxon>
        <taxon>Granulicella</taxon>
    </lineage>
</organism>
<dbReference type="Proteomes" id="UP000584867">
    <property type="component" value="Unassembled WGS sequence"/>
</dbReference>
<proteinExistence type="predicted"/>
<reference evidence="1 2" key="1">
    <citation type="submission" date="2020-08" db="EMBL/GenBank/DDBJ databases">
        <title>Genomic Encyclopedia of Type Strains, Phase IV (KMG-V): Genome sequencing to study the core and pangenomes of soil and plant-associated prokaryotes.</title>
        <authorList>
            <person name="Whitman W."/>
        </authorList>
    </citation>
    <scope>NUCLEOTIDE SEQUENCE [LARGE SCALE GENOMIC DNA]</scope>
    <source>
        <strain evidence="1 2">X5P3</strain>
    </source>
</reference>
<comment type="caution">
    <text evidence="1">The sequence shown here is derived from an EMBL/GenBank/DDBJ whole genome shotgun (WGS) entry which is preliminary data.</text>
</comment>